<evidence type="ECO:0000313" key="5">
    <source>
        <dbReference type="EMBL" id="CAH1401508.1"/>
    </source>
</evidence>
<feature type="compositionally biased region" description="Basic and acidic residues" evidence="3">
    <location>
        <begin position="190"/>
        <end position="200"/>
    </location>
</feature>
<dbReference type="InterPro" id="IPR052458">
    <property type="entry name" value="PcG_PRC1-like_component"/>
</dbReference>
<dbReference type="Proteomes" id="UP001152798">
    <property type="component" value="Chromosome 5"/>
</dbReference>
<dbReference type="Pfam" id="PF17218">
    <property type="entry name" value="CBX7_C"/>
    <property type="match status" value="1"/>
</dbReference>
<evidence type="ECO:0000259" key="4">
    <source>
        <dbReference type="PROSITE" id="PS50013"/>
    </source>
</evidence>
<protein>
    <recommendedName>
        <fullName evidence="4">Chromo domain-containing protein</fullName>
    </recommendedName>
</protein>
<evidence type="ECO:0000256" key="1">
    <source>
        <dbReference type="ARBA" id="ARBA00004123"/>
    </source>
</evidence>
<dbReference type="AlphaFoldDB" id="A0A9P0HGD6"/>
<keyword evidence="6" id="KW-1185">Reference proteome</keyword>
<dbReference type="GO" id="GO:0000122">
    <property type="term" value="P:negative regulation of transcription by RNA polymerase II"/>
    <property type="evidence" value="ECO:0007669"/>
    <property type="project" value="TreeGrafter"/>
</dbReference>
<dbReference type="GO" id="GO:0000785">
    <property type="term" value="C:chromatin"/>
    <property type="evidence" value="ECO:0007669"/>
    <property type="project" value="TreeGrafter"/>
</dbReference>
<evidence type="ECO:0000256" key="3">
    <source>
        <dbReference type="SAM" id="MobiDB-lite"/>
    </source>
</evidence>
<dbReference type="PANTHER" id="PTHR46389:SF3">
    <property type="entry name" value="POLYCOMB GROUP PROTEIN PC"/>
    <property type="match status" value="1"/>
</dbReference>
<evidence type="ECO:0000313" key="6">
    <source>
        <dbReference type="Proteomes" id="UP001152798"/>
    </source>
</evidence>
<dbReference type="PROSITE" id="PS00598">
    <property type="entry name" value="CHROMO_1"/>
    <property type="match status" value="1"/>
</dbReference>
<reference evidence="5" key="1">
    <citation type="submission" date="2022-01" db="EMBL/GenBank/DDBJ databases">
        <authorList>
            <person name="King R."/>
        </authorList>
    </citation>
    <scope>NUCLEOTIDE SEQUENCE</scope>
</reference>
<dbReference type="PROSITE" id="PS50013">
    <property type="entry name" value="CHROMO_2"/>
    <property type="match status" value="1"/>
</dbReference>
<dbReference type="PRINTS" id="PR00504">
    <property type="entry name" value="CHROMODOMAIN"/>
</dbReference>
<proteinExistence type="predicted"/>
<gene>
    <name evidence="5" type="ORF">NEZAVI_LOCUS10517</name>
</gene>
<dbReference type="InterPro" id="IPR016197">
    <property type="entry name" value="Chromo-like_dom_sf"/>
</dbReference>
<evidence type="ECO:0000256" key="2">
    <source>
        <dbReference type="ARBA" id="ARBA00023242"/>
    </source>
</evidence>
<comment type="subcellular location">
    <subcellularLocation>
        <location evidence="1">Nucleus</location>
    </subcellularLocation>
</comment>
<feature type="domain" description="Chromo" evidence="4">
    <location>
        <begin position="10"/>
        <end position="68"/>
    </location>
</feature>
<feature type="compositionally biased region" description="Pro residues" evidence="3">
    <location>
        <begin position="170"/>
        <end position="186"/>
    </location>
</feature>
<feature type="compositionally biased region" description="Pro residues" evidence="3">
    <location>
        <begin position="279"/>
        <end position="293"/>
    </location>
</feature>
<keyword evidence="2" id="KW-0539">Nucleus</keyword>
<dbReference type="InterPro" id="IPR017984">
    <property type="entry name" value="Chromo_dom_subgr"/>
</dbReference>
<organism evidence="5 6">
    <name type="scientific">Nezara viridula</name>
    <name type="common">Southern green stink bug</name>
    <name type="synonym">Cimex viridulus</name>
    <dbReference type="NCBI Taxonomy" id="85310"/>
    <lineage>
        <taxon>Eukaryota</taxon>
        <taxon>Metazoa</taxon>
        <taxon>Ecdysozoa</taxon>
        <taxon>Arthropoda</taxon>
        <taxon>Hexapoda</taxon>
        <taxon>Insecta</taxon>
        <taxon>Pterygota</taxon>
        <taxon>Neoptera</taxon>
        <taxon>Paraneoptera</taxon>
        <taxon>Hemiptera</taxon>
        <taxon>Heteroptera</taxon>
        <taxon>Panheteroptera</taxon>
        <taxon>Pentatomomorpha</taxon>
        <taxon>Pentatomoidea</taxon>
        <taxon>Pentatomidae</taxon>
        <taxon>Pentatominae</taxon>
        <taxon>Nezara</taxon>
    </lineage>
</organism>
<dbReference type="CDD" id="cd18644">
    <property type="entry name" value="CD_polycomb"/>
    <property type="match status" value="1"/>
</dbReference>
<dbReference type="SUPFAM" id="SSF54160">
    <property type="entry name" value="Chromo domain-like"/>
    <property type="match status" value="1"/>
</dbReference>
<dbReference type="InterPro" id="IPR023780">
    <property type="entry name" value="Chromo_domain"/>
</dbReference>
<feature type="compositionally biased region" description="Low complexity" evidence="3">
    <location>
        <begin position="205"/>
        <end position="220"/>
    </location>
</feature>
<feature type="region of interest" description="Disordered" evidence="3">
    <location>
        <begin position="58"/>
        <end position="332"/>
    </location>
</feature>
<feature type="compositionally biased region" description="Polar residues" evidence="3">
    <location>
        <begin position="301"/>
        <end position="310"/>
    </location>
</feature>
<dbReference type="Gene3D" id="2.40.50.40">
    <property type="match status" value="1"/>
</dbReference>
<dbReference type="SMART" id="SM00298">
    <property type="entry name" value="CHROMO"/>
    <property type="match status" value="1"/>
</dbReference>
<feature type="compositionally biased region" description="Basic residues" evidence="3">
    <location>
        <begin position="67"/>
        <end position="76"/>
    </location>
</feature>
<dbReference type="Pfam" id="PF00385">
    <property type="entry name" value="Chromo"/>
    <property type="match status" value="1"/>
</dbReference>
<dbReference type="OrthoDB" id="8192126at2759"/>
<dbReference type="GO" id="GO:0035102">
    <property type="term" value="C:PRC1 complex"/>
    <property type="evidence" value="ECO:0007669"/>
    <property type="project" value="TreeGrafter"/>
</dbReference>
<dbReference type="PANTHER" id="PTHR46389">
    <property type="entry name" value="POLYCOMB GROUP PROTEIN PC"/>
    <property type="match status" value="1"/>
</dbReference>
<sequence>MELSMGDRVYAAERIMKKRLRRGRVEYFVKWRGWSQRHSTWEPEENILDERLIDIFEQSQRNDINPHKRGPKKKEHKQALQVQSPPPPVENEKEVVEENVEEPANHDEQPTESNIPLAEEQPASEQHVTEPEKANIDEQVKEKEMDNKKRDERKEEAVEAEAPTIEEEPPPPPLPPPPPTPTPPRPAAKRKAEVLSKESGKIGVTITTSSPPSHSTPKQPRLSPSVVTPKVASPTPQPVSSPPKISTAKSPRREEPPPPAPVAKSVLPPSPTSARSIKSPPPVATPSLPPATTPVPEVKQPPSNNNNVNKEVTPATPVRETKPPILNGHTNDLTTTVLTNPGPDYWRSLNPHADDIVITDVTVNLSTVTIRECRTGKGFFRERIK</sequence>
<dbReference type="EMBL" id="OV725081">
    <property type="protein sequence ID" value="CAH1401508.1"/>
    <property type="molecule type" value="Genomic_DNA"/>
</dbReference>
<accession>A0A9P0HGD6</accession>
<dbReference type="InterPro" id="IPR023779">
    <property type="entry name" value="Chromodomain_CS"/>
</dbReference>
<dbReference type="InterPro" id="IPR033773">
    <property type="entry name" value="CBX7_C"/>
</dbReference>
<dbReference type="InterPro" id="IPR000953">
    <property type="entry name" value="Chromo/chromo_shadow_dom"/>
</dbReference>
<name>A0A9P0HGD6_NEZVI</name>
<dbReference type="GO" id="GO:0003682">
    <property type="term" value="F:chromatin binding"/>
    <property type="evidence" value="ECO:0007669"/>
    <property type="project" value="TreeGrafter"/>
</dbReference>
<feature type="compositionally biased region" description="Basic and acidic residues" evidence="3">
    <location>
        <begin position="127"/>
        <end position="157"/>
    </location>
</feature>